<dbReference type="PROSITE" id="PS50084">
    <property type="entry name" value="KH_TYPE_1"/>
    <property type="match status" value="1"/>
</dbReference>
<dbReference type="AlphaFoldDB" id="A0A8H7Y0Y6"/>
<dbReference type="InterPro" id="IPR032570">
    <property type="entry name" value="SF1-HH"/>
</dbReference>
<dbReference type="GO" id="GO:0048024">
    <property type="term" value="P:regulation of mRNA splicing, via spliceosome"/>
    <property type="evidence" value="ECO:0007669"/>
    <property type="project" value="TreeGrafter"/>
</dbReference>
<evidence type="ECO:0000256" key="16">
    <source>
        <dbReference type="RuleBase" id="RU367126"/>
    </source>
</evidence>
<dbReference type="GO" id="GO:0005829">
    <property type="term" value="C:cytosol"/>
    <property type="evidence" value="ECO:0007669"/>
    <property type="project" value="UniProtKB-ARBA"/>
</dbReference>
<evidence type="ECO:0000256" key="2">
    <source>
        <dbReference type="ARBA" id="ARBA00010382"/>
    </source>
</evidence>
<dbReference type="InterPro" id="IPR055256">
    <property type="entry name" value="KH_1_KHDC4/BBP-like"/>
</dbReference>
<evidence type="ECO:0000256" key="14">
    <source>
        <dbReference type="PROSITE-ProRule" id="PRU00047"/>
    </source>
</evidence>
<dbReference type="PANTHER" id="PTHR11208:SF45">
    <property type="entry name" value="SPLICING FACTOR 1"/>
    <property type="match status" value="1"/>
</dbReference>
<dbReference type="InterPro" id="IPR047086">
    <property type="entry name" value="SF1-HH_sf"/>
</dbReference>
<sequence length="494" mass="54347">MWKPATRQITGTNDVPLGSRRRFGPAPVDDAPAPQLAQPSPSVYPRSHNQDESPGKRGRDESPVNGDPKVDPNAPRKRRSRWGDAKTEIPGLPTAISAAGVSQAQLDNYAIHLRLEEINRKLRLNDFIPPERERSASPPPTYDAHGRRTNTREVRYRKKLEDERIKLVDRAMKNDPNFRPPVEYHQQKRSQRPSDKVYIPVKEFPEINFFGLLVGPRGNSLKKMERESGAKISIRGKGSVKEGKARPDQYADDAEEDLHCLVLGDTEEKVAACVKMINKVIETAASTPEGQNDHKRNQLRELAALNGTLRDDENQICQNCGGVGHRKYDCPEQRNFTANIICRVCGSAGHMARDCTVNKDPNAQAVSINGPSQALSRTGFDSEYASLMAELGENAGPGDPGKTPWDAPSMGHDITAGGSNIPPWRRPESWIQPANNQQNQGFRPPQAYAGGYTGAPGGYGGAAGGQWAGYAAGGYQQPQDYANYAPYYQGQYAQ</sequence>
<dbReference type="InterPro" id="IPR045071">
    <property type="entry name" value="BBP-like"/>
</dbReference>
<evidence type="ECO:0000256" key="8">
    <source>
        <dbReference type="ARBA" id="ARBA00022771"/>
    </source>
</evidence>
<dbReference type="Gene3D" id="4.10.60.10">
    <property type="entry name" value="Zinc finger, CCHC-type"/>
    <property type="match status" value="1"/>
</dbReference>
<evidence type="ECO:0000256" key="17">
    <source>
        <dbReference type="SAM" id="MobiDB-lite"/>
    </source>
</evidence>
<dbReference type="GO" id="GO:0045131">
    <property type="term" value="F:pre-mRNA branch point binding"/>
    <property type="evidence" value="ECO:0007669"/>
    <property type="project" value="UniProtKB-UniRule"/>
</dbReference>
<feature type="compositionally biased region" description="Basic and acidic residues" evidence="17">
    <location>
        <begin position="48"/>
        <end position="62"/>
    </location>
</feature>
<dbReference type="Gene3D" id="6.10.140.1790">
    <property type="match status" value="1"/>
</dbReference>
<feature type="region of interest" description="Disordered" evidence="17">
    <location>
        <begin position="129"/>
        <end position="150"/>
    </location>
</feature>
<keyword evidence="10 15" id="KW-0694">RNA-binding</keyword>
<dbReference type="GO" id="GO:0008270">
    <property type="term" value="F:zinc ion binding"/>
    <property type="evidence" value="ECO:0007669"/>
    <property type="project" value="UniProtKB-UniRule"/>
</dbReference>
<evidence type="ECO:0000256" key="10">
    <source>
        <dbReference type="ARBA" id="ARBA00022884"/>
    </source>
</evidence>
<keyword evidence="6 16" id="KW-0747">Spliceosome</keyword>
<dbReference type="Pfam" id="PF00098">
    <property type="entry name" value="zf-CCHC"/>
    <property type="match status" value="2"/>
</dbReference>
<evidence type="ECO:0000256" key="3">
    <source>
        <dbReference type="ARBA" id="ARBA00017984"/>
    </source>
</evidence>
<keyword evidence="8 14" id="KW-0863">Zinc-finger</keyword>
<comment type="subcellular location">
    <subcellularLocation>
        <location evidence="1 16">Nucleus</location>
    </subcellularLocation>
</comment>
<dbReference type="FunFam" id="3.30.1370.10:FF:000024">
    <property type="entry name" value="Branchpoint-bridging protein-like protein"/>
    <property type="match status" value="1"/>
</dbReference>
<dbReference type="SMART" id="SM00322">
    <property type="entry name" value="KH"/>
    <property type="match status" value="1"/>
</dbReference>
<evidence type="ECO:0000256" key="11">
    <source>
        <dbReference type="ARBA" id="ARBA00023187"/>
    </source>
</evidence>
<dbReference type="FunFam" id="4.10.60.10:FF:000030">
    <property type="entry name" value="Branchpoint-bridging protein"/>
    <property type="match status" value="1"/>
</dbReference>
<proteinExistence type="inferred from homology"/>
<evidence type="ECO:0000256" key="5">
    <source>
        <dbReference type="ARBA" id="ARBA00022723"/>
    </source>
</evidence>
<dbReference type="SUPFAM" id="SSF57756">
    <property type="entry name" value="Retrovirus zinc finger-like domains"/>
    <property type="match status" value="1"/>
</dbReference>
<dbReference type="InterPro" id="IPR004087">
    <property type="entry name" value="KH_dom"/>
</dbReference>
<keyword evidence="4 16" id="KW-0507">mRNA processing</keyword>
<dbReference type="InterPro" id="IPR036875">
    <property type="entry name" value="Znf_CCHC_sf"/>
</dbReference>
<dbReference type="EMBL" id="JAFIQS010000004">
    <property type="protein sequence ID" value="KAG5170442.1"/>
    <property type="molecule type" value="Genomic_DNA"/>
</dbReference>
<keyword evidence="9 16" id="KW-0862">Zinc</keyword>
<feature type="region of interest" description="Disordered" evidence="17">
    <location>
        <begin position="173"/>
        <end position="194"/>
    </location>
</feature>
<dbReference type="OrthoDB" id="6777263at2759"/>
<dbReference type="GO" id="GO:0003729">
    <property type="term" value="F:mRNA binding"/>
    <property type="evidence" value="ECO:0007669"/>
    <property type="project" value="TreeGrafter"/>
</dbReference>
<evidence type="ECO:0000256" key="9">
    <source>
        <dbReference type="ARBA" id="ARBA00022833"/>
    </source>
</evidence>
<dbReference type="PANTHER" id="PTHR11208">
    <property type="entry name" value="RNA-BINDING PROTEIN RELATED"/>
    <property type="match status" value="1"/>
</dbReference>
<feature type="compositionally biased region" description="Low complexity" evidence="17">
    <location>
        <begin position="25"/>
        <end position="43"/>
    </location>
</feature>
<gene>
    <name evidence="19" type="ORF">JR316_004831</name>
</gene>
<dbReference type="GO" id="GO:0000398">
    <property type="term" value="P:mRNA splicing, via spliceosome"/>
    <property type="evidence" value="ECO:0007669"/>
    <property type="project" value="UniProtKB-UniRule"/>
</dbReference>
<protein>
    <recommendedName>
        <fullName evidence="3 16">Branchpoint-bridging protein</fullName>
    </recommendedName>
</protein>
<dbReference type="CDD" id="cd02395">
    <property type="entry name" value="KH-I_BBP"/>
    <property type="match status" value="1"/>
</dbReference>
<feature type="domain" description="CCHC-type" evidence="18">
    <location>
        <begin position="342"/>
        <end position="355"/>
    </location>
</feature>
<dbReference type="Pfam" id="PF16275">
    <property type="entry name" value="SF1-HH"/>
    <property type="match status" value="1"/>
</dbReference>
<feature type="region of interest" description="Disordered" evidence="17">
    <location>
        <begin position="1"/>
        <end position="88"/>
    </location>
</feature>
<keyword evidence="5 16" id="KW-0479">Metal-binding</keyword>
<evidence type="ECO:0000256" key="7">
    <source>
        <dbReference type="ARBA" id="ARBA00022737"/>
    </source>
</evidence>
<evidence type="ECO:0000256" key="4">
    <source>
        <dbReference type="ARBA" id="ARBA00022664"/>
    </source>
</evidence>
<feature type="compositionally biased region" description="Polar residues" evidence="17">
    <location>
        <begin position="432"/>
        <end position="441"/>
    </location>
</feature>
<comment type="caution">
    <text evidence="19">The sequence shown here is derived from an EMBL/GenBank/DDBJ whole genome shotgun (WGS) entry which is preliminary data.</text>
</comment>
<evidence type="ECO:0000256" key="13">
    <source>
        <dbReference type="ARBA" id="ARBA00053279"/>
    </source>
</evidence>
<comment type="similarity">
    <text evidence="2 16">Belongs to the BBP/SF1 family.</text>
</comment>
<keyword evidence="12 16" id="KW-0539">Nucleus</keyword>
<dbReference type="SMART" id="SM00343">
    <property type="entry name" value="ZnF_C2HC"/>
    <property type="match status" value="2"/>
</dbReference>
<evidence type="ECO:0000259" key="18">
    <source>
        <dbReference type="PROSITE" id="PS50158"/>
    </source>
</evidence>
<reference evidence="19" key="1">
    <citation type="submission" date="2021-02" db="EMBL/GenBank/DDBJ databases">
        <title>Psilocybe cubensis genome.</title>
        <authorList>
            <person name="Mckernan K.J."/>
            <person name="Crawford S."/>
            <person name="Trippe A."/>
            <person name="Kane L.T."/>
            <person name="Mclaughlin S."/>
        </authorList>
    </citation>
    <scope>NUCLEOTIDE SEQUENCE [LARGE SCALE GENOMIC DNA]</scope>
    <source>
        <strain evidence="19">MGC-MH-2018</strain>
    </source>
</reference>
<organism evidence="19">
    <name type="scientific">Psilocybe cubensis</name>
    <name type="common">Psychedelic mushroom</name>
    <name type="synonym">Stropharia cubensis</name>
    <dbReference type="NCBI Taxonomy" id="181762"/>
    <lineage>
        <taxon>Eukaryota</taxon>
        <taxon>Fungi</taxon>
        <taxon>Dikarya</taxon>
        <taxon>Basidiomycota</taxon>
        <taxon>Agaricomycotina</taxon>
        <taxon>Agaricomycetes</taxon>
        <taxon>Agaricomycetidae</taxon>
        <taxon>Agaricales</taxon>
        <taxon>Agaricineae</taxon>
        <taxon>Strophariaceae</taxon>
        <taxon>Psilocybe</taxon>
    </lineage>
</organism>
<feature type="region of interest" description="Disordered" evidence="17">
    <location>
        <begin position="412"/>
        <end position="455"/>
    </location>
</feature>
<keyword evidence="11 16" id="KW-0508">mRNA splicing</keyword>
<comment type="function">
    <text evidence="13 16">Necessary for the splicing of pre-mRNA. Has a role in the recognition of the branch site (5'-UACUAAC-3'), the pyrimidine tract and the 3'-splice site at the 3'-end of introns.</text>
</comment>
<name>A0A8H7Y0Y6_PSICU</name>
<accession>A0A8H7Y0Y6</accession>
<dbReference type="InterPro" id="IPR036612">
    <property type="entry name" value="KH_dom_type_1_sf"/>
</dbReference>
<evidence type="ECO:0000256" key="15">
    <source>
        <dbReference type="PROSITE-ProRule" id="PRU00117"/>
    </source>
</evidence>
<evidence type="ECO:0000256" key="12">
    <source>
        <dbReference type="ARBA" id="ARBA00023242"/>
    </source>
</evidence>
<dbReference type="InterPro" id="IPR001878">
    <property type="entry name" value="Znf_CCHC"/>
</dbReference>
<dbReference type="GO" id="GO:0000243">
    <property type="term" value="C:commitment complex"/>
    <property type="evidence" value="ECO:0007669"/>
    <property type="project" value="UniProtKB-ARBA"/>
</dbReference>
<evidence type="ECO:0000313" key="19">
    <source>
        <dbReference type="EMBL" id="KAG5170442.1"/>
    </source>
</evidence>
<dbReference type="Pfam" id="PF22675">
    <property type="entry name" value="KH-I_KHDC4-BBP"/>
    <property type="match status" value="1"/>
</dbReference>
<dbReference type="SUPFAM" id="SSF54791">
    <property type="entry name" value="Eukaryotic type KH-domain (KH-domain type I)"/>
    <property type="match status" value="1"/>
</dbReference>
<evidence type="ECO:0000256" key="6">
    <source>
        <dbReference type="ARBA" id="ARBA00022728"/>
    </source>
</evidence>
<dbReference type="Gene3D" id="3.30.1370.10">
    <property type="entry name" value="K Homology domain, type 1"/>
    <property type="match status" value="1"/>
</dbReference>
<feature type="domain" description="CCHC-type" evidence="18">
    <location>
        <begin position="317"/>
        <end position="332"/>
    </location>
</feature>
<keyword evidence="7" id="KW-0677">Repeat</keyword>
<dbReference type="PROSITE" id="PS50158">
    <property type="entry name" value="ZF_CCHC"/>
    <property type="match status" value="2"/>
</dbReference>
<evidence type="ECO:0000256" key="1">
    <source>
        <dbReference type="ARBA" id="ARBA00004123"/>
    </source>
</evidence>